<keyword evidence="3" id="KW-1185">Reference proteome</keyword>
<name>A0A0G4PKH8_PENC3</name>
<keyword evidence="1" id="KW-1133">Transmembrane helix</keyword>
<organism evidence="2 3">
    <name type="scientific">Penicillium camemberti (strain FM 013)</name>
    <dbReference type="NCBI Taxonomy" id="1429867"/>
    <lineage>
        <taxon>Eukaryota</taxon>
        <taxon>Fungi</taxon>
        <taxon>Dikarya</taxon>
        <taxon>Ascomycota</taxon>
        <taxon>Pezizomycotina</taxon>
        <taxon>Eurotiomycetes</taxon>
        <taxon>Eurotiomycetidae</taxon>
        <taxon>Eurotiales</taxon>
        <taxon>Aspergillaceae</taxon>
        <taxon>Penicillium</taxon>
    </lineage>
</organism>
<evidence type="ECO:0000313" key="2">
    <source>
        <dbReference type="EMBL" id="CRL26902.1"/>
    </source>
</evidence>
<gene>
    <name evidence="2" type="ORF">PCAMFM013_S020g000061</name>
</gene>
<dbReference type="AlphaFoldDB" id="A0A0G4PKH8"/>
<keyword evidence="1" id="KW-0812">Transmembrane</keyword>
<sequence length="58" mass="6768">MEALERFAFLILYIFFPVSRYVLRTPYIRIHLPTPQCAGPSPAIPPSRIRTRFGMLDM</sequence>
<proteinExistence type="predicted"/>
<evidence type="ECO:0000256" key="1">
    <source>
        <dbReference type="SAM" id="Phobius"/>
    </source>
</evidence>
<feature type="transmembrane region" description="Helical" evidence="1">
    <location>
        <begin position="6"/>
        <end position="23"/>
    </location>
</feature>
<accession>A0A0G4PKH8</accession>
<dbReference type="Proteomes" id="UP000053732">
    <property type="component" value="Unassembled WGS sequence"/>
</dbReference>
<keyword evidence="1" id="KW-0472">Membrane</keyword>
<reference evidence="2 3" key="1">
    <citation type="journal article" date="2014" name="Nat. Commun.">
        <title>Multiple recent horizontal transfers of a large genomic region in cheese making fungi.</title>
        <authorList>
            <person name="Cheeseman K."/>
            <person name="Ropars J."/>
            <person name="Renault P."/>
            <person name="Dupont J."/>
            <person name="Gouzy J."/>
            <person name="Branca A."/>
            <person name="Abraham A.L."/>
            <person name="Ceppi M."/>
            <person name="Conseiller E."/>
            <person name="Debuchy R."/>
            <person name="Malagnac F."/>
            <person name="Goarin A."/>
            <person name="Silar P."/>
            <person name="Lacoste S."/>
            <person name="Sallet E."/>
            <person name="Bensimon A."/>
            <person name="Giraud T."/>
            <person name="Brygoo Y."/>
        </authorList>
    </citation>
    <scope>NUCLEOTIDE SEQUENCE [LARGE SCALE GENOMIC DNA]</scope>
    <source>
        <strain evidence="3">FM 013</strain>
    </source>
</reference>
<protein>
    <submittedName>
        <fullName evidence="2">Str. FM013</fullName>
    </submittedName>
</protein>
<evidence type="ECO:0000313" key="3">
    <source>
        <dbReference type="Proteomes" id="UP000053732"/>
    </source>
</evidence>
<dbReference type="EMBL" id="HG793153">
    <property type="protein sequence ID" value="CRL26902.1"/>
    <property type="molecule type" value="Genomic_DNA"/>
</dbReference>